<dbReference type="AlphaFoldDB" id="A0A2I0JH59"/>
<keyword evidence="3" id="KW-1185">Reference proteome</keyword>
<dbReference type="EMBL" id="PGOL01001686">
    <property type="protein sequence ID" value="PKI55587.1"/>
    <property type="molecule type" value="Genomic_DNA"/>
</dbReference>
<reference evidence="2 3" key="1">
    <citation type="submission" date="2017-11" db="EMBL/GenBank/DDBJ databases">
        <title>De-novo sequencing of pomegranate (Punica granatum L.) genome.</title>
        <authorList>
            <person name="Akparov Z."/>
            <person name="Amiraslanov A."/>
            <person name="Hajiyeva S."/>
            <person name="Abbasov M."/>
            <person name="Kaur K."/>
            <person name="Hamwieh A."/>
            <person name="Solovyev V."/>
            <person name="Salamov A."/>
            <person name="Braich B."/>
            <person name="Kosarev P."/>
            <person name="Mahmoud A."/>
            <person name="Hajiyev E."/>
            <person name="Babayeva S."/>
            <person name="Izzatullayeva V."/>
            <person name="Mammadov A."/>
            <person name="Mammadov A."/>
            <person name="Sharifova S."/>
            <person name="Ojaghi J."/>
            <person name="Eynullazada K."/>
            <person name="Bayramov B."/>
            <person name="Abdulazimova A."/>
            <person name="Shahmuradov I."/>
        </authorList>
    </citation>
    <scope>NUCLEOTIDE SEQUENCE [LARGE SCALE GENOMIC DNA]</scope>
    <source>
        <strain evidence="3">cv. AG2017</strain>
        <tissue evidence="2">Leaf</tissue>
    </source>
</reference>
<name>A0A2I0JH59_PUNGR</name>
<protein>
    <submittedName>
        <fullName evidence="2">Uncharacterized protein</fullName>
    </submittedName>
</protein>
<evidence type="ECO:0000313" key="3">
    <source>
        <dbReference type="Proteomes" id="UP000233551"/>
    </source>
</evidence>
<evidence type="ECO:0000256" key="1">
    <source>
        <dbReference type="SAM" id="MobiDB-lite"/>
    </source>
</evidence>
<accession>A0A2I0JH59</accession>
<organism evidence="2 3">
    <name type="scientific">Punica granatum</name>
    <name type="common">Pomegranate</name>
    <dbReference type="NCBI Taxonomy" id="22663"/>
    <lineage>
        <taxon>Eukaryota</taxon>
        <taxon>Viridiplantae</taxon>
        <taxon>Streptophyta</taxon>
        <taxon>Embryophyta</taxon>
        <taxon>Tracheophyta</taxon>
        <taxon>Spermatophyta</taxon>
        <taxon>Magnoliopsida</taxon>
        <taxon>eudicotyledons</taxon>
        <taxon>Gunneridae</taxon>
        <taxon>Pentapetalae</taxon>
        <taxon>rosids</taxon>
        <taxon>malvids</taxon>
        <taxon>Myrtales</taxon>
        <taxon>Lythraceae</taxon>
        <taxon>Punica</taxon>
    </lineage>
</organism>
<gene>
    <name evidence="2" type="ORF">CRG98_024015</name>
</gene>
<evidence type="ECO:0000313" key="2">
    <source>
        <dbReference type="EMBL" id="PKI55587.1"/>
    </source>
</evidence>
<feature type="region of interest" description="Disordered" evidence="1">
    <location>
        <begin position="121"/>
        <end position="146"/>
    </location>
</feature>
<feature type="region of interest" description="Disordered" evidence="1">
    <location>
        <begin position="64"/>
        <end position="106"/>
    </location>
</feature>
<proteinExistence type="predicted"/>
<feature type="compositionally biased region" description="Pro residues" evidence="1">
    <location>
        <begin position="69"/>
        <end position="78"/>
    </location>
</feature>
<sequence>MTMFPPEDDDDDGEPRVLLTRDEKLRLRAPWRDSFIIELFCKRSLMKALRLSALSAELLVTGKINAPSPNRPLRPEPPAANSAAASLPTDPPVNLATNPNVDDDSNKKIDYGPWILVARRKKKSNPSRTAVVGEPLNGRLLDEIPQ</sequence>
<comment type="caution">
    <text evidence="2">The sequence shown here is derived from an EMBL/GenBank/DDBJ whole genome shotgun (WGS) entry which is preliminary data.</text>
</comment>
<dbReference type="Proteomes" id="UP000233551">
    <property type="component" value="Unassembled WGS sequence"/>
</dbReference>